<organism evidence="7 8">
    <name type="scientific">Chlorella sorokiniana</name>
    <name type="common">Freshwater green alga</name>
    <dbReference type="NCBI Taxonomy" id="3076"/>
    <lineage>
        <taxon>Eukaryota</taxon>
        <taxon>Viridiplantae</taxon>
        <taxon>Chlorophyta</taxon>
        <taxon>core chlorophytes</taxon>
        <taxon>Trebouxiophyceae</taxon>
        <taxon>Chlorellales</taxon>
        <taxon>Chlorellaceae</taxon>
        <taxon>Chlorella clade</taxon>
        <taxon>Chlorella</taxon>
    </lineage>
</organism>
<evidence type="ECO:0000313" key="7">
    <source>
        <dbReference type="EMBL" id="PRW33611.1"/>
    </source>
</evidence>
<dbReference type="InterPro" id="IPR000515">
    <property type="entry name" value="MetI-like"/>
</dbReference>
<dbReference type="GO" id="GO:0055085">
    <property type="term" value="P:transmembrane transport"/>
    <property type="evidence" value="ECO:0007669"/>
    <property type="project" value="InterPro"/>
</dbReference>
<keyword evidence="4 5" id="KW-0472">Membrane</keyword>
<feature type="transmembrane region" description="Helical" evidence="5">
    <location>
        <begin position="42"/>
        <end position="64"/>
    </location>
</feature>
<evidence type="ECO:0000256" key="1">
    <source>
        <dbReference type="ARBA" id="ARBA00004141"/>
    </source>
</evidence>
<keyword evidence="8" id="KW-1185">Reference proteome</keyword>
<evidence type="ECO:0000256" key="4">
    <source>
        <dbReference type="ARBA" id="ARBA00023136"/>
    </source>
</evidence>
<evidence type="ECO:0000256" key="5">
    <source>
        <dbReference type="SAM" id="Phobius"/>
    </source>
</evidence>
<comment type="subcellular location">
    <subcellularLocation>
        <location evidence="1">Membrane</location>
        <topology evidence="1">Multi-pass membrane protein</topology>
    </subcellularLocation>
</comment>
<gene>
    <name evidence="7" type="ORF">C2E21_7719</name>
</gene>
<protein>
    <recommendedName>
        <fullName evidence="6">ABC transmembrane type-1 domain-containing protein</fullName>
    </recommendedName>
</protein>
<dbReference type="OrthoDB" id="513784at2759"/>
<dbReference type="AlphaFoldDB" id="A0A2P6TH51"/>
<dbReference type="Proteomes" id="UP000239899">
    <property type="component" value="Unassembled WGS sequence"/>
</dbReference>
<keyword evidence="3 5" id="KW-1133">Transmembrane helix</keyword>
<feature type="transmembrane region" description="Helical" evidence="5">
    <location>
        <begin position="76"/>
        <end position="101"/>
    </location>
</feature>
<comment type="caution">
    <text evidence="7">The sequence shown here is derived from an EMBL/GenBank/DDBJ whole genome shotgun (WGS) entry which is preliminary data.</text>
</comment>
<evidence type="ECO:0000313" key="8">
    <source>
        <dbReference type="Proteomes" id="UP000239899"/>
    </source>
</evidence>
<name>A0A2P6TH51_CHLSO</name>
<proteinExistence type="predicted"/>
<evidence type="ECO:0000256" key="3">
    <source>
        <dbReference type="ARBA" id="ARBA00022989"/>
    </source>
</evidence>
<dbReference type="GO" id="GO:0016020">
    <property type="term" value="C:membrane"/>
    <property type="evidence" value="ECO:0007669"/>
    <property type="project" value="UniProtKB-SubCell"/>
</dbReference>
<accession>A0A2P6TH51</accession>
<feature type="domain" description="ABC transmembrane type-1" evidence="6">
    <location>
        <begin position="74"/>
        <end position="131"/>
    </location>
</feature>
<keyword evidence="2 5" id="KW-0812">Transmembrane</keyword>
<evidence type="ECO:0000259" key="6">
    <source>
        <dbReference type="PROSITE" id="PS50928"/>
    </source>
</evidence>
<dbReference type="EMBL" id="LHPG02000016">
    <property type="protein sequence ID" value="PRW33611.1"/>
    <property type="molecule type" value="Genomic_DNA"/>
</dbReference>
<sequence length="131" mass="13377">MAAQQALQAFVDARAADLAATQAYVGQLVASRGWAPPDDAQLAALASTALLAVAINVLLMLLVPKGRKLVFDTVETVLAIALIVVLLAVVLGLPLGIIYLVLKAVAFLLNLVLGIPAVAGVVASLRSTVGL</sequence>
<feature type="transmembrane region" description="Helical" evidence="5">
    <location>
        <begin position="107"/>
        <end position="125"/>
    </location>
</feature>
<evidence type="ECO:0000256" key="2">
    <source>
        <dbReference type="ARBA" id="ARBA00022692"/>
    </source>
</evidence>
<dbReference type="PROSITE" id="PS50928">
    <property type="entry name" value="ABC_TM1"/>
    <property type="match status" value="1"/>
</dbReference>
<reference evidence="7 8" key="1">
    <citation type="journal article" date="2018" name="Plant J.">
        <title>Genome sequences of Chlorella sorokiniana UTEX 1602 and Micractinium conductrix SAG 241.80: implications to maltose excretion by a green alga.</title>
        <authorList>
            <person name="Arriola M.B."/>
            <person name="Velmurugan N."/>
            <person name="Zhang Y."/>
            <person name="Plunkett M.H."/>
            <person name="Hondzo H."/>
            <person name="Barney B.M."/>
        </authorList>
    </citation>
    <scope>NUCLEOTIDE SEQUENCE [LARGE SCALE GENOMIC DNA]</scope>
    <source>
        <strain evidence="8">UTEX 1602</strain>
    </source>
</reference>